<evidence type="ECO:0000256" key="2">
    <source>
        <dbReference type="ARBA" id="ARBA00023125"/>
    </source>
</evidence>
<evidence type="ECO:0000259" key="4">
    <source>
        <dbReference type="PROSITE" id="PS50949"/>
    </source>
</evidence>
<organism evidence="5 6">
    <name type="scientific">Limosilactobacillus oris DSM 4864</name>
    <dbReference type="NCBI Taxonomy" id="1423779"/>
    <lineage>
        <taxon>Bacteria</taxon>
        <taxon>Bacillati</taxon>
        <taxon>Bacillota</taxon>
        <taxon>Bacilli</taxon>
        <taxon>Lactobacillales</taxon>
        <taxon>Lactobacillaceae</taxon>
        <taxon>Limosilactobacillus</taxon>
    </lineage>
</organism>
<dbReference type="InterPro" id="IPR036390">
    <property type="entry name" value="WH_DNA-bd_sf"/>
</dbReference>
<reference evidence="5 6" key="1">
    <citation type="journal article" date="2015" name="Genome Announc.">
        <title>Expanding the biotechnology potential of lactobacilli through comparative genomics of 213 strains and associated genera.</title>
        <authorList>
            <person name="Sun Z."/>
            <person name="Harris H.M."/>
            <person name="McCann A."/>
            <person name="Guo C."/>
            <person name="Argimon S."/>
            <person name="Zhang W."/>
            <person name="Yang X."/>
            <person name="Jeffery I.B."/>
            <person name="Cooney J.C."/>
            <person name="Kagawa T.F."/>
            <person name="Liu W."/>
            <person name="Song Y."/>
            <person name="Salvetti E."/>
            <person name="Wrobel A."/>
            <person name="Rasinkangas P."/>
            <person name="Parkhill J."/>
            <person name="Rea M.C."/>
            <person name="O'Sullivan O."/>
            <person name="Ritari J."/>
            <person name="Douillard F.P."/>
            <person name="Paul Ross R."/>
            <person name="Yang R."/>
            <person name="Briner A.E."/>
            <person name="Felis G.E."/>
            <person name="de Vos W.M."/>
            <person name="Barrangou R."/>
            <person name="Klaenhammer T.R."/>
            <person name="Caufield P.W."/>
            <person name="Cui Y."/>
            <person name="Zhang H."/>
            <person name="O'Toole P.W."/>
        </authorList>
    </citation>
    <scope>NUCLEOTIDE SEQUENCE [LARGE SCALE GENOMIC DNA]</scope>
    <source>
        <strain evidence="5 6">DSM 4864</strain>
    </source>
</reference>
<accession>A0A0R1WHR8</accession>
<dbReference type="InterPro" id="IPR000524">
    <property type="entry name" value="Tscrpt_reg_HTH_GntR"/>
</dbReference>
<dbReference type="RefSeq" id="WP_003715972.1">
    <property type="nucleotide sequence ID" value="NZ_AZGE01000007.1"/>
</dbReference>
<protein>
    <submittedName>
        <fullName evidence="5">Arabinose metabolism transcriptional repressor</fullName>
    </submittedName>
</protein>
<dbReference type="Pfam" id="PF00392">
    <property type="entry name" value="GntR"/>
    <property type="match status" value="1"/>
</dbReference>
<dbReference type="CDD" id="cd01541">
    <property type="entry name" value="PBP1_AraR"/>
    <property type="match status" value="1"/>
</dbReference>
<dbReference type="AlphaFoldDB" id="A0A0R1WHR8"/>
<dbReference type="PANTHER" id="PTHR30146:SF150">
    <property type="entry name" value="ARABINOSE METABOLISM TRANSCRIPTIONAL REPRESSOR"/>
    <property type="match status" value="1"/>
</dbReference>
<feature type="domain" description="HTH gntR-type" evidence="4">
    <location>
        <begin position="2"/>
        <end position="70"/>
    </location>
</feature>
<dbReference type="InterPro" id="IPR033532">
    <property type="entry name" value="AraR_ligand_bind_dom"/>
</dbReference>
<evidence type="ECO:0000313" key="5">
    <source>
        <dbReference type="EMBL" id="KRM15828.1"/>
    </source>
</evidence>
<evidence type="ECO:0000256" key="3">
    <source>
        <dbReference type="ARBA" id="ARBA00023163"/>
    </source>
</evidence>
<evidence type="ECO:0000256" key="1">
    <source>
        <dbReference type="ARBA" id="ARBA00023015"/>
    </source>
</evidence>
<gene>
    <name evidence="5" type="ORF">FC49_GL001745</name>
</gene>
<dbReference type="EMBL" id="AZGE01000007">
    <property type="protein sequence ID" value="KRM15828.1"/>
    <property type="molecule type" value="Genomic_DNA"/>
</dbReference>
<keyword evidence="1" id="KW-0805">Transcription regulation</keyword>
<keyword evidence="2" id="KW-0238">DNA-binding</keyword>
<keyword evidence="3" id="KW-0804">Transcription</keyword>
<comment type="caution">
    <text evidence="5">The sequence shown here is derived from an EMBL/GenBank/DDBJ whole genome shotgun (WGS) entry which is preliminary data.</text>
</comment>
<sequence length="359" mass="40482">MATKYETVKEKIREVISSGQYQPGDQLPTESALMKEYQVSRYTIRRAMGELENEHYIYRIQGGGMFVEDWHNNHDQPVNQKVIGVVTTHLADYIFPSIISGIDRALSSQGYSILLGNTHNDHDQERLSLQRMLDSNVDGLILEPTQSARPNPNRDLYQQIEKSRIPAMFIDAHYDDSSLPYIDLADRETEAQLVNGLFDKGHERILGIFKIDDMQGVGRLQGFMDAYTAHPDKTLLSDVIMYQSSDDVASIFAKLAQHLQGTERPTAIACYNDQLAIQVMDVVRSLGMKIPDDISIVGFDDYLLSASVLPGLTTVVHPKNKMGMDAGKMILRLIKGEQVDPIVYHPEIIERQSVKDLTK</sequence>
<dbReference type="Gene3D" id="3.40.50.2300">
    <property type="match status" value="2"/>
</dbReference>
<dbReference type="PROSITE" id="PS50949">
    <property type="entry name" value="HTH_GNTR"/>
    <property type="match status" value="1"/>
</dbReference>
<name>A0A0R1WHR8_9LACO</name>
<dbReference type="SUPFAM" id="SSF53822">
    <property type="entry name" value="Periplasmic binding protein-like I"/>
    <property type="match status" value="1"/>
</dbReference>
<dbReference type="PANTHER" id="PTHR30146">
    <property type="entry name" value="LACI-RELATED TRANSCRIPTIONAL REPRESSOR"/>
    <property type="match status" value="1"/>
</dbReference>
<dbReference type="GO" id="GO:0000976">
    <property type="term" value="F:transcription cis-regulatory region binding"/>
    <property type="evidence" value="ECO:0007669"/>
    <property type="project" value="TreeGrafter"/>
</dbReference>
<dbReference type="PRINTS" id="PR00035">
    <property type="entry name" value="HTHGNTR"/>
</dbReference>
<dbReference type="InterPro" id="IPR036388">
    <property type="entry name" value="WH-like_DNA-bd_sf"/>
</dbReference>
<dbReference type="CDD" id="cd07377">
    <property type="entry name" value="WHTH_GntR"/>
    <property type="match status" value="1"/>
</dbReference>
<proteinExistence type="predicted"/>
<dbReference type="InterPro" id="IPR028082">
    <property type="entry name" value="Peripla_BP_I"/>
</dbReference>
<dbReference type="Pfam" id="PF13377">
    <property type="entry name" value="Peripla_BP_3"/>
    <property type="match status" value="1"/>
</dbReference>
<dbReference type="Proteomes" id="UP000050973">
    <property type="component" value="Unassembled WGS sequence"/>
</dbReference>
<evidence type="ECO:0000313" key="6">
    <source>
        <dbReference type="Proteomes" id="UP000050973"/>
    </source>
</evidence>
<dbReference type="GO" id="GO:0003700">
    <property type="term" value="F:DNA-binding transcription factor activity"/>
    <property type="evidence" value="ECO:0007669"/>
    <property type="project" value="InterPro"/>
</dbReference>
<dbReference type="SUPFAM" id="SSF46785">
    <property type="entry name" value="Winged helix' DNA-binding domain"/>
    <property type="match status" value="1"/>
</dbReference>
<dbReference type="PATRIC" id="fig|1423779.3.peg.1809"/>
<dbReference type="SMART" id="SM00345">
    <property type="entry name" value="HTH_GNTR"/>
    <property type="match status" value="1"/>
</dbReference>
<dbReference type="InterPro" id="IPR046335">
    <property type="entry name" value="LacI/GalR-like_sensor"/>
</dbReference>
<dbReference type="Gene3D" id="1.10.10.10">
    <property type="entry name" value="Winged helix-like DNA-binding domain superfamily/Winged helix DNA-binding domain"/>
    <property type="match status" value="1"/>
</dbReference>